<evidence type="ECO:0000313" key="9">
    <source>
        <dbReference type="Proteomes" id="UP000828390"/>
    </source>
</evidence>
<dbReference type="AlphaFoldDB" id="A0A9D4KR39"/>
<dbReference type="InterPro" id="IPR000152">
    <property type="entry name" value="EGF-type_Asp/Asn_hydroxyl_site"/>
</dbReference>
<dbReference type="EMBL" id="JAIWYP010000003">
    <property type="protein sequence ID" value="KAH3844553.1"/>
    <property type="molecule type" value="Genomic_DNA"/>
</dbReference>
<keyword evidence="3" id="KW-0677">Repeat</keyword>
<dbReference type="PRINTS" id="PR00010">
    <property type="entry name" value="EGFBLOOD"/>
</dbReference>
<evidence type="ECO:0000259" key="7">
    <source>
        <dbReference type="PROSITE" id="PS50026"/>
    </source>
</evidence>
<keyword evidence="2" id="KW-0732">Signal</keyword>
<dbReference type="SMART" id="SM00181">
    <property type="entry name" value="EGF"/>
    <property type="match status" value="2"/>
</dbReference>
<gene>
    <name evidence="8" type="ORF">DPMN_086812</name>
</gene>
<evidence type="ECO:0000256" key="6">
    <source>
        <dbReference type="PROSITE-ProRule" id="PRU00076"/>
    </source>
</evidence>
<organism evidence="8 9">
    <name type="scientific">Dreissena polymorpha</name>
    <name type="common">Zebra mussel</name>
    <name type="synonym">Mytilus polymorpha</name>
    <dbReference type="NCBI Taxonomy" id="45954"/>
    <lineage>
        <taxon>Eukaryota</taxon>
        <taxon>Metazoa</taxon>
        <taxon>Spiralia</taxon>
        <taxon>Lophotrochozoa</taxon>
        <taxon>Mollusca</taxon>
        <taxon>Bivalvia</taxon>
        <taxon>Autobranchia</taxon>
        <taxon>Heteroconchia</taxon>
        <taxon>Euheterodonta</taxon>
        <taxon>Imparidentia</taxon>
        <taxon>Neoheterodontei</taxon>
        <taxon>Myida</taxon>
        <taxon>Dreissenoidea</taxon>
        <taxon>Dreissenidae</taxon>
        <taxon>Dreissena</taxon>
    </lineage>
</organism>
<dbReference type="SUPFAM" id="SSF57184">
    <property type="entry name" value="Growth factor receptor domain"/>
    <property type="match status" value="1"/>
</dbReference>
<dbReference type="PROSITE" id="PS01187">
    <property type="entry name" value="EGF_CA"/>
    <property type="match status" value="1"/>
</dbReference>
<feature type="disulfide bond" evidence="6">
    <location>
        <begin position="140"/>
        <end position="149"/>
    </location>
</feature>
<keyword evidence="5" id="KW-0325">Glycoprotein</keyword>
<dbReference type="Pfam" id="PF14670">
    <property type="entry name" value="FXa_inhibition"/>
    <property type="match status" value="1"/>
</dbReference>
<accession>A0A9D4KR39</accession>
<dbReference type="SMART" id="SM00179">
    <property type="entry name" value="EGF_CA"/>
    <property type="match status" value="1"/>
</dbReference>
<reference evidence="8" key="1">
    <citation type="journal article" date="2019" name="bioRxiv">
        <title>The Genome of the Zebra Mussel, Dreissena polymorpha: A Resource for Invasive Species Research.</title>
        <authorList>
            <person name="McCartney M.A."/>
            <person name="Auch B."/>
            <person name="Kono T."/>
            <person name="Mallez S."/>
            <person name="Zhang Y."/>
            <person name="Obille A."/>
            <person name="Becker A."/>
            <person name="Abrahante J.E."/>
            <person name="Garbe J."/>
            <person name="Badalamenti J.P."/>
            <person name="Herman A."/>
            <person name="Mangelson H."/>
            <person name="Liachko I."/>
            <person name="Sullivan S."/>
            <person name="Sone E.D."/>
            <person name="Koren S."/>
            <person name="Silverstein K.A.T."/>
            <person name="Beckman K.B."/>
            <person name="Gohl D.M."/>
        </authorList>
    </citation>
    <scope>NUCLEOTIDE SEQUENCE</scope>
    <source>
        <strain evidence="8">Duluth1</strain>
        <tissue evidence="8">Whole animal</tissue>
    </source>
</reference>
<evidence type="ECO:0000256" key="4">
    <source>
        <dbReference type="ARBA" id="ARBA00023157"/>
    </source>
</evidence>
<comment type="caution">
    <text evidence="8">The sequence shown here is derived from an EMBL/GenBank/DDBJ whole genome shotgun (WGS) entry which is preliminary data.</text>
</comment>
<dbReference type="InterPro" id="IPR000742">
    <property type="entry name" value="EGF"/>
</dbReference>
<keyword evidence="1 6" id="KW-0245">EGF-like domain</keyword>
<dbReference type="CDD" id="cd00054">
    <property type="entry name" value="EGF_CA"/>
    <property type="match status" value="1"/>
</dbReference>
<proteinExistence type="predicted"/>
<protein>
    <recommendedName>
        <fullName evidence="7">EGF-like domain-containing protein</fullName>
    </recommendedName>
</protein>
<feature type="non-terminal residue" evidence="8">
    <location>
        <position position="1"/>
    </location>
</feature>
<keyword evidence="9" id="KW-1185">Reference proteome</keyword>
<dbReference type="Proteomes" id="UP000828390">
    <property type="component" value="Unassembled WGS sequence"/>
</dbReference>
<dbReference type="PROSITE" id="PS50026">
    <property type="entry name" value="EGF_3"/>
    <property type="match status" value="1"/>
</dbReference>
<evidence type="ECO:0000256" key="2">
    <source>
        <dbReference type="ARBA" id="ARBA00022729"/>
    </source>
</evidence>
<dbReference type="Gene3D" id="2.10.25.10">
    <property type="entry name" value="Laminin"/>
    <property type="match status" value="2"/>
</dbReference>
<evidence type="ECO:0000256" key="3">
    <source>
        <dbReference type="ARBA" id="ARBA00022737"/>
    </source>
</evidence>
<comment type="caution">
    <text evidence="6">Lacks conserved residue(s) required for the propagation of feature annotation.</text>
</comment>
<dbReference type="Pfam" id="PF00008">
    <property type="entry name" value="EGF"/>
    <property type="match status" value="1"/>
</dbReference>
<reference evidence="8" key="2">
    <citation type="submission" date="2020-11" db="EMBL/GenBank/DDBJ databases">
        <authorList>
            <person name="McCartney M.A."/>
            <person name="Auch B."/>
            <person name="Kono T."/>
            <person name="Mallez S."/>
            <person name="Becker A."/>
            <person name="Gohl D.M."/>
            <person name="Silverstein K.A.T."/>
            <person name="Koren S."/>
            <person name="Bechman K.B."/>
            <person name="Herman A."/>
            <person name="Abrahante J.E."/>
            <person name="Garbe J."/>
        </authorList>
    </citation>
    <scope>NUCLEOTIDE SEQUENCE</scope>
    <source>
        <strain evidence="8">Duluth1</strain>
        <tissue evidence="8">Whole animal</tissue>
    </source>
</reference>
<evidence type="ECO:0000256" key="5">
    <source>
        <dbReference type="ARBA" id="ARBA00023180"/>
    </source>
</evidence>
<evidence type="ECO:0000256" key="1">
    <source>
        <dbReference type="ARBA" id="ARBA00022536"/>
    </source>
</evidence>
<dbReference type="InterPro" id="IPR001881">
    <property type="entry name" value="EGF-like_Ca-bd_dom"/>
</dbReference>
<keyword evidence="4 6" id="KW-1015">Disulfide bond</keyword>
<dbReference type="FunFam" id="2.10.25.10:FF:000434">
    <property type="entry name" value="Predicted protein"/>
    <property type="match status" value="1"/>
</dbReference>
<feature type="domain" description="EGF-like" evidence="7">
    <location>
        <begin position="114"/>
        <end position="150"/>
    </location>
</feature>
<dbReference type="PROSITE" id="PS00010">
    <property type="entry name" value="ASX_HYDROXYL"/>
    <property type="match status" value="1"/>
</dbReference>
<dbReference type="InterPro" id="IPR018097">
    <property type="entry name" value="EGF_Ca-bd_CS"/>
</dbReference>
<dbReference type="InterPro" id="IPR009030">
    <property type="entry name" value="Growth_fac_rcpt_cys_sf"/>
</dbReference>
<evidence type="ECO:0000313" key="8">
    <source>
        <dbReference type="EMBL" id="KAH3844553.1"/>
    </source>
</evidence>
<dbReference type="PROSITE" id="PS01186">
    <property type="entry name" value="EGF_2"/>
    <property type="match status" value="1"/>
</dbReference>
<dbReference type="GO" id="GO:0005509">
    <property type="term" value="F:calcium ion binding"/>
    <property type="evidence" value="ECO:0007669"/>
    <property type="project" value="InterPro"/>
</dbReference>
<dbReference type="PROSITE" id="PS00022">
    <property type="entry name" value="EGF_1"/>
    <property type="match status" value="1"/>
</dbReference>
<dbReference type="SUPFAM" id="SSF57196">
    <property type="entry name" value="EGF/Laminin"/>
    <property type="match status" value="1"/>
</dbReference>
<sequence length="151" mass="16365">MAGFTNRVVLVPSGGLESAVKLASIFQSSTVCKDNKNVVAVQTGQCTQCNLNYRKAGYNKGCVRLPCNARNGMCDHTCLTERGVPKCSCRSGYMLDTNEYSCRALYKDNVSCTDVDDCVGVVCQHGGRCDDNVNSYLCSCATGYNGRHCEK</sequence>
<name>A0A9D4KR39_DREPO</name>